<accession>A0A6A5UKB8</accession>
<organism evidence="1 2">
    <name type="scientific">Bimuria novae-zelandiae CBS 107.79</name>
    <dbReference type="NCBI Taxonomy" id="1447943"/>
    <lineage>
        <taxon>Eukaryota</taxon>
        <taxon>Fungi</taxon>
        <taxon>Dikarya</taxon>
        <taxon>Ascomycota</taxon>
        <taxon>Pezizomycotina</taxon>
        <taxon>Dothideomycetes</taxon>
        <taxon>Pleosporomycetidae</taxon>
        <taxon>Pleosporales</taxon>
        <taxon>Massarineae</taxon>
        <taxon>Didymosphaeriaceae</taxon>
        <taxon>Bimuria</taxon>
    </lineage>
</organism>
<reference evidence="1" key="1">
    <citation type="journal article" date="2020" name="Stud. Mycol.">
        <title>101 Dothideomycetes genomes: a test case for predicting lifestyles and emergence of pathogens.</title>
        <authorList>
            <person name="Haridas S."/>
            <person name="Albert R."/>
            <person name="Binder M."/>
            <person name="Bloem J."/>
            <person name="Labutti K."/>
            <person name="Salamov A."/>
            <person name="Andreopoulos B."/>
            <person name="Baker S."/>
            <person name="Barry K."/>
            <person name="Bills G."/>
            <person name="Bluhm B."/>
            <person name="Cannon C."/>
            <person name="Castanera R."/>
            <person name="Culley D."/>
            <person name="Daum C."/>
            <person name="Ezra D."/>
            <person name="Gonzalez J."/>
            <person name="Henrissat B."/>
            <person name="Kuo A."/>
            <person name="Liang C."/>
            <person name="Lipzen A."/>
            <person name="Lutzoni F."/>
            <person name="Magnuson J."/>
            <person name="Mondo S."/>
            <person name="Nolan M."/>
            <person name="Ohm R."/>
            <person name="Pangilinan J."/>
            <person name="Park H.-J."/>
            <person name="Ramirez L."/>
            <person name="Alfaro M."/>
            <person name="Sun H."/>
            <person name="Tritt A."/>
            <person name="Yoshinaga Y."/>
            <person name="Zwiers L.-H."/>
            <person name="Turgeon B."/>
            <person name="Goodwin S."/>
            <person name="Spatafora J."/>
            <person name="Crous P."/>
            <person name="Grigoriev I."/>
        </authorList>
    </citation>
    <scope>NUCLEOTIDE SEQUENCE</scope>
    <source>
        <strain evidence="1">CBS 107.79</strain>
    </source>
</reference>
<dbReference type="Proteomes" id="UP000800036">
    <property type="component" value="Unassembled WGS sequence"/>
</dbReference>
<protein>
    <submittedName>
        <fullName evidence="1">Uncharacterized protein</fullName>
    </submittedName>
</protein>
<evidence type="ECO:0000313" key="2">
    <source>
        <dbReference type="Proteomes" id="UP000800036"/>
    </source>
</evidence>
<sequence>MAALMSILQGLLATDPSAQYLIYGVAEVSYVLLHKSLSLNVAPETTLLAPVELRPSATITVTDTGPSPTVASPSRHVMEIRPDTSYADLFGDIALKNTSDIYHNVFAKYFGPDFISNVSAAMFREYLRISVASAWFVTKSTLFTLAASFFDVAPGYLDAIVAFISSHGVSCAIFLVPPNLSSFPGFLASVQKVAADVATIQATIKALPDLSDLLGLQRDVATFQATVNALPDLSKLPGLQCDIASVQATVKALPDLSELPDLQRDVAAGSSLSKFPGLLVSIQKREGDGATSAESIATINGRIEEVSRHIATIASDTNGLSKRFEEICASIAESDAAALAKLQKLVQDMNERLEEVEHGTLAQE</sequence>
<evidence type="ECO:0000313" key="1">
    <source>
        <dbReference type="EMBL" id="KAF1964790.1"/>
    </source>
</evidence>
<keyword evidence="2" id="KW-1185">Reference proteome</keyword>
<name>A0A6A5UKB8_9PLEO</name>
<dbReference type="EMBL" id="ML976777">
    <property type="protein sequence ID" value="KAF1964790.1"/>
    <property type="molecule type" value="Genomic_DNA"/>
</dbReference>
<dbReference type="AlphaFoldDB" id="A0A6A5UKB8"/>
<gene>
    <name evidence="1" type="ORF">BU23DRAFT_630515</name>
</gene>
<proteinExistence type="predicted"/>
<dbReference type="Gene3D" id="1.10.287.1490">
    <property type="match status" value="1"/>
</dbReference>